<sequence>MKFSYDPLSLIELIEQRPCLWDKSADDYKDRVKKGNSWQEIYQFLIEDYDNLEENEKLTAGKAVTEKWRHIRDAFGLSLRKKSGDKRSKEYIIVDDEERQGNEEVRTEETDFDLNSEPTPSRSRKRAHSMNAVDMAILKALETTAQPQTLAEIDEDAGFFASITPSVKKFNEDQKLMFRMKVLALIQEIKSQHPRRIPSGPPSNTPSNTSYS</sequence>
<dbReference type="SMART" id="SM00595">
    <property type="entry name" value="MADF"/>
    <property type="match status" value="1"/>
</dbReference>
<accession>A0ABD1FAE1</accession>
<keyword evidence="1" id="KW-0539">Nucleus</keyword>
<dbReference type="InterPro" id="IPR039353">
    <property type="entry name" value="TF_Adf1"/>
</dbReference>
<evidence type="ECO:0000259" key="4">
    <source>
        <dbReference type="PROSITE" id="PS51031"/>
    </source>
</evidence>
<evidence type="ECO:0000256" key="2">
    <source>
        <dbReference type="SAM" id="MobiDB-lite"/>
    </source>
</evidence>
<keyword evidence="6" id="KW-1185">Reference proteome</keyword>
<dbReference type="PANTHER" id="PTHR12243:SF67">
    <property type="entry name" value="COREPRESSOR OF PANGOLIN, ISOFORM A-RELATED"/>
    <property type="match status" value="1"/>
</dbReference>
<evidence type="ECO:0000256" key="1">
    <source>
        <dbReference type="PROSITE-ProRule" id="PRU00371"/>
    </source>
</evidence>
<feature type="compositionally biased region" description="Basic and acidic residues" evidence="2">
    <location>
        <begin position="99"/>
        <end position="109"/>
    </location>
</feature>
<dbReference type="PROSITE" id="PS51031">
    <property type="entry name" value="BESS"/>
    <property type="match status" value="1"/>
</dbReference>
<gene>
    <name evidence="5" type="ORF">ABEB36_000150</name>
</gene>
<dbReference type="AlphaFoldDB" id="A0ABD1FAE1"/>
<feature type="region of interest" description="Disordered" evidence="2">
    <location>
        <begin position="98"/>
        <end position="127"/>
    </location>
</feature>
<dbReference type="InterPro" id="IPR004210">
    <property type="entry name" value="BESS_motif"/>
</dbReference>
<dbReference type="PANTHER" id="PTHR12243">
    <property type="entry name" value="MADF DOMAIN TRANSCRIPTION FACTOR"/>
    <property type="match status" value="1"/>
</dbReference>
<organism evidence="5 6">
    <name type="scientific">Hypothenemus hampei</name>
    <name type="common">Coffee berry borer</name>
    <dbReference type="NCBI Taxonomy" id="57062"/>
    <lineage>
        <taxon>Eukaryota</taxon>
        <taxon>Metazoa</taxon>
        <taxon>Ecdysozoa</taxon>
        <taxon>Arthropoda</taxon>
        <taxon>Hexapoda</taxon>
        <taxon>Insecta</taxon>
        <taxon>Pterygota</taxon>
        <taxon>Neoptera</taxon>
        <taxon>Endopterygota</taxon>
        <taxon>Coleoptera</taxon>
        <taxon>Polyphaga</taxon>
        <taxon>Cucujiformia</taxon>
        <taxon>Curculionidae</taxon>
        <taxon>Scolytinae</taxon>
        <taxon>Hypothenemus</taxon>
    </lineage>
</organism>
<dbReference type="PROSITE" id="PS51029">
    <property type="entry name" value="MADF"/>
    <property type="match status" value="1"/>
</dbReference>
<proteinExistence type="predicted"/>
<comment type="subcellular location">
    <subcellularLocation>
        <location evidence="1">Nucleus</location>
    </subcellularLocation>
</comment>
<dbReference type="InterPro" id="IPR006578">
    <property type="entry name" value="MADF-dom"/>
</dbReference>
<dbReference type="Pfam" id="PF10545">
    <property type="entry name" value="MADF_DNA_bdg"/>
    <property type="match status" value="1"/>
</dbReference>
<feature type="domain" description="MADF" evidence="3">
    <location>
        <begin position="9"/>
        <end position="118"/>
    </location>
</feature>
<evidence type="ECO:0008006" key="7">
    <source>
        <dbReference type="Google" id="ProtNLM"/>
    </source>
</evidence>
<dbReference type="Pfam" id="PF02944">
    <property type="entry name" value="BESS"/>
    <property type="match status" value="1"/>
</dbReference>
<dbReference type="GO" id="GO:0005634">
    <property type="term" value="C:nucleus"/>
    <property type="evidence" value="ECO:0007669"/>
    <property type="project" value="UniProtKB-SubCell"/>
</dbReference>
<protein>
    <recommendedName>
        <fullName evidence="7">MADF domain-containing protein</fullName>
    </recommendedName>
</protein>
<comment type="caution">
    <text evidence="5">The sequence shown here is derived from an EMBL/GenBank/DDBJ whole genome shotgun (WGS) entry which is preliminary data.</text>
</comment>
<evidence type="ECO:0000259" key="3">
    <source>
        <dbReference type="PROSITE" id="PS51029"/>
    </source>
</evidence>
<feature type="region of interest" description="Disordered" evidence="2">
    <location>
        <begin position="189"/>
        <end position="212"/>
    </location>
</feature>
<name>A0ABD1FAE1_HYPHA</name>
<feature type="domain" description="BESS" evidence="4">
    <location>
        <begin position="153"/>
        <end position="192"/>
    </location>
</feature>
<evidence type="ECO:0000313" key="6">
    <source>
        <dbReference type="Proteomes" id="UP001566132"/>
    </source>
</evidence>
<dbReference type="EMBL" id="JBDJPC010000001">
    <property type="protein sequence ID" value="KAL1516231.1"/>
    <property type="molecule type" value="Genomic_DNA"/>
</dbReference>
<reference evidence="5 6" key="1">
    <citation type="submission" date="2024-05" db="EMBL/GenBank/DDBJ databases">
        <title>Genetic variation in Jamaican populations of the coffee berry borer (Hypothenemus hampei).</title>
        <authorList>
            <person name="Errbii M."/>
            <person name="Myrie A."/>
        </authorList>
    </citation>
    <scope>NUCLEOTIDE SEQUENCE [LARGE SCALE GENOMIC DNA]</scope>
    <source>
        <strain evidence="5">JA-Hopewell-2020-01-JO</strain>
        <tissue evidence="5">Whole body</tissue>
    </source>
</reference>
<dbReference type="Proteomes" id="UP001566132">
    <property type="component" value="Unassembled WGS sequence"/>
</dbReference>
<evidence type="ECO:0000313" key="5">
    <source>
        <dbReference type="EMBL" id="KAL1516231.1"/>
    </source>
</evidence>